<dbReference type="EMBL" id="JACHGR010000001">
    <property type="protein sequence ID" value="MBB6054214.1"/>
    <property type="molecule type" value="Genomic_DNA"/>
</dbReference>
<evidence type="ECO:0000313" key="1">
    <source>
        <dbReference type="EMBL" id="MBB6054214.1"/>
    </source>
</evidence>
<dbReference type="PANTHER" id="PTHR37805:SF1">
    <property type="entry name" value="CYTOPLASMIC PROTEIN"/>
    <property type="match status" value="1"/>
</dbReference>
<comment type="caution">
    <text evidence="1">The sequence shown here is derived from an EMBL/GenBank/DDBJ whole genome shotgun (WGS) entry which is preliminary data.</text>
</comment>
<dbReference type="AlphaFoldDB" id="A0A841G512"/>
<keyword evidence="2" id="KW-1185">Reference proteome</keyword>
<dbReference type="PANTHER" id="PTHR37805">
    <property type="entry name" value="CYTOPLASMIC PROTEIN-RELATED"/>
    <property type="match status" value="1"/>
</dbReference>
<sequence length="181" mass="21038">MTNNDVLRRLRYVFSFNDTQMIQIFALANWEVTASDVQGWLKHEEEPGYVRCDDMSFNCFLNGLIIHRRGAKDGEAPKPEKTAINNNQIFRKLKIALDFRDEDILEAMALADFRMSKHELSAFFRKPDHKNYRECKDQVLRYFLKGIQLKYRPGISETAASKASKQTLIAKKSSPWDSAKK</sequence>
<dbReference type="InterPro" id="IPR009921">
    <property type="entry name" value="YehS-like"/>
</dbReference>
<protein>
    <submittedName>
        <fullName evidence="1">Uncharacterized protein YehS (DUF1456 family)</fullName>
    </submittedName>
</protein>
<dbReference type="Proteomes" id="UP000585721">
    <property type="component" value="Unassembled WGS sequence"/>
</dbReference>
<reference evidence="1 2" key="1">
    <citation type="submission" date="2020-08" db="EMBL/GenBank/DDBJ databases">
        <title>Genomic Encyclopedia of Type Strains, Phase IV (KMG-IV): sequencing the most valuable type-strain genomes for metagenomic binning, comparative biology and taxonomic classification.</title>
        <authorList>
            <person name="Goeker M."/>
        </authorList>
    </citation>
    <scope>NUCLEOTIDE SEQUENCE [LARGE SCALE GENOMIC DNA]</scope>
    <source>
        <strain evidence="1 2">DSM 22975</strain>
    </source>
</reference>
<name>A0A841G512_9GAMM</name>
<dbReference type="RefSeq" id="WP_188025043.1">
    <property type="nucleotide sequence ID" value="NZ_JACHGR010000001.1"/>
</dbReference>
<evidence type="ECO:0000313" key="2">
    <source>
        <dbReference type="Proteomes" id="UP000585721"/>
    </source>
</evidence>
<gene>
    <name evidence="1" type="ORF">HNR75_000079</name>
</gene>
<dbReference type="Pfam" id="PF07308">
    <property type="entry name" value="DUF1456"/>
    <property type="match status" value="2"/>
</dbReference>
<organism evidence="1 2">
    <name type="scientific">Tolumonas osonensis</name>
    <dbReference type="NCBI Taxonomy" id="675874"/>
    <lineage>
        <taxon>Bacteria</taxon>
        <taxon>Pseudomonadati</taxon>
        <taxon>Pseudomonadota</taxon>
        <taxon>Gammaproteobacteria</taxon>
        <taxon>Aeromonadales</taxon>
        <taxon>Aeromonadaceae</taxon>
        <taxon>Tolumonas</taxon>
    </lineage>
</organism>
<proteinExistence type="predicted"/>
<accession>A0A841G512</accession>